<dbReference type="Gene3D" id="1.10.390.10">
    <property type="entry name" value="Neutral Protease Domain 2"/>
    <property type="match status" value="1"/>
</dbReference>
<keyword evidence="1" id="KW-0472">Membrane</keyword>
<evidence type="ECO:0000256" key="1">
    <source>
        <dbReference type="SAM" id="Phobius"/>
    </source>
</evidence>
<keyword evidence="4" id="KW-1185">Reference proteome</keyword>
<feature type="domain" description="Peptidase M1 membrane alanine aminopeptidase" evidence="2">
    <location>
        <begin position="868"/>
        <end position="1065"/>
    </location>
</feature>
<feature type="transmembrane region" description="Helical" evidence="1">
    <location>
        <begin position="176"/>
        <end position="196"/>
    </location>
</feature>
<evidence type="ECO:0000313" key="4">
    <source>
        <dbReference type="Proteomes" id="UP001209701"/>
    </source>
</evidence>
<feature type="transmembrane region" description="Helical" evidence="1">
    <location>
        <begin position="54"/>
        <end position="80"/>
    </location>
</feature>
<evidence type="ECO:0000259" key="2">
    <source>
        <dbReference type="Pfam" id="PF01433"/>
    </source>
</evidence>
<gene>
    <name evidence="3" type="ORF">LNV07_05390</name>
</gene>
<feature type="transmembrane region" description="Helical" evidence="1">
    <location>
        <begin position="403"/>
        <end position="426"/>
    </location>
</feature>
<dbReference type="InterPro" id="IPR027268">
    <property type="entry name" value="Peptidase_M4/M1_CTD_sf"/>
</dbReference>
<proteinExistence type="predicted"/>
<protein>
    <recommendedName>
        <fullName evidence="2">Peptidase M1 membrane alanine aminopeptidase domain-containing protein</fullName>
    </recommendedName>
</protein>
<dbReference type="InterPro" id="IPR018247">
    <property type="entry name" value="EF_Hand_1_Ca_BS"/>
</dbReference>
<comment type="caution">
    <text evidence="3">The sequence shown here is derived from an EMBL/GenBank/DDBJ whole genome shotgun (WGS) entry which is preliminary data.</text>
</comment>
<dbReference type="RefSeq" id="WP_263570140.1">
    <property type="nucleotide sequence ID" value="NZ_JAJIRN010000002.1"/>
</dbReference>
<feature type="transmembrane region" description="Helical" evidence="1">
    <location>
        <begin position="146"/>
        <end position="169"/>
    </location>
</feature>
<feature type="transmembrane region" description="Helical" evidence="1">
    <location>
        <begin position="240"/>
        <end position="261"/>
    </location>
</feature>
<dbReference type="Proteomes" id="UP001209701">
    <property type="component" value="Unassembled WGS sequence"/>
</dbReference>
<dbReference type="SUPFAM" id="SSF55486">
    <property type="entry name" value="Metalloproteases ('zincins'), catalytic domain"/>
    <property type="match status" value="1"/>
</dbReference>
<feature type="transmembrane region" description="Helical" evidence="1">
    <location>
        <begin position="468"/>
        <end position="489"/>
    </location>
</feature>
<feature type="transmembrane region" description="Helical" evidence="1">
    <location>
        <begin position="12"/>
        <end position="34"/>
    </location>
</feature>
<name>A0ABT2YB53_9BURK</name>
<evidence type="ECO:0000313" key="3">
    <source>
        <dbReference type="EMBL" id="MCV2367524.1"/>
    </source>
</evidence>
<feature type="transmembrane region" description="Helical" evidence="1">
    <location>
        <begin position="317"/>
        <end position="338"/>
    </location>
</feature>
<keyword evidence="1" id="KW-1133">Transmembrane helix</keyword>
<feature type="transmembrane region" description="Helical" evidence="1">
    <location>
        <begin position="560"/>
        <end position="582"/>
    </location>
</feature>
<sequence length="1198" mass="132859">MLSKIFAFEARYQLRSPLFLISFVIFFLMAFGAVTSSDIVIGGPKGSSHLNSPYAILELIATMNVMAIFVVTAFVANVVIRDEEFGFAAILRSTRVTKFDYLLGRFLGAIFVAFLVTSAVPLAILIGSLMPWLDAEQLGPLVLNHYVFAQLVFSVPTLLVLGAGFFAVATITRSMMWTYVGAVAFMVLFGASRVLLKDPSLDMASGLADPFAIGALNRVTKYWTAADRNSLLPSLSGMLLYNRLIWLGVAAALFGLAYRLFHFETQATAAAKAEKVGKSDAMPSLKPLAKPSHGGSTAWLQLRALTRFDMRFVFKSPAFFVLLAIGVLNALASLLLTTSERGVAYLPVTRSVIDALEGSFGIIPLLIAVYYAGELVWRDRERRMHEIVDASAAPNWAFLTPKIIAITGVLLACYLTAMVTGILFQLAHGFTQIQPTAYLLWLVLPGLISAVLLAILAIFVQAMVPHKFVGWALMMVFMVMSTVMDGMGWEHKLYSFAGTAQVPLSDMNGMGNFWIGRAWHQVYWLAFGAMLMVATHLMWRRGVETRLQPRIAQLRHRLAGTPGLLLGAAGMVWLGSGAYVFYNSNVLNDYETGPIREQLQADYEKTLWAFAKLPQPTITDVKLKVELYPHQARADIQGHYQMENRSGSAVSQVHVQWAPGLKVQSLTLDGALLEKDYKNLSHSVFRLGKPLQPGETLGLDFAVRMEQQGFVNSRPQTQIVPNGSFISNQQFAPMLGVPQGLLLQDRAKRRKAGLPPEVRVAKLEDDSANAHNYLRRDSDLVNAEITLSTDADQTPIAPGSTISDTTANGRRTIVTRSDAPTANFFSMQSARYQIASDSWVGKDGKAVALQIFHHPAHNSNVQRMFSAMKASLDLYSEQFSPYQFKQARIIEFPAYERFAQAFAATVPFSEAIGFIQDFKDEDAAEKVDLVTFVTAHEIAHQWWGHQVNGADKQGMTMLSESFAQYSALLVMEKLYGKDQIRKFLKYELDRYLSSRAGELVEELPLARVENQAYIHYRKGAVVMYSLKEIVGEAVVNRAMQKLLAEHAFKPAPYADTRDFLRLLRAEAGAQHEALIVDLFEKITLLDLKATDAKAKQRADGKFEVTFTVNAKKMYADGKGKETESPLNEAMDIGAFSSEPGKKGFTRDSVLLMERRQLKSGKQQITLLLDKAPAYVGVDPYNMRIDRNSDDNLSKVELQ</sequence>
<dbReference type="Pfam" id="PF01433">
    <property type="entry name" value="Peptidase_M1"/>
    <property type="match status" value="1"/>
</dbReference>
<accession>A0ABT2YB53</accession>
<feature type="transmembrane region" description="Helical" evidence="1">
    <location>
        <begin position="522"/>
        <end position="539"/>
    </location>
</feature>
<dbReference type="EMBL" id="JAJIRN010000002">
    <property type="protein sequence ID" value="MCV2367524.1"/>
    <property type="molecule type" value="Genomic_DNA"/>
</dbReference>
<feature type="transmembrane region" description="Helical" evidence="1">
    <location>
        <begin position="358"/>
        <end position="377"/>
    </location>
</feature>
<dbReference type="PROSITE" id="PS00018">
    <property type="entry name" value="EF_HAND_1"/>
    <property type="match status" value="1"/>
</dbReference>
<feature type="transmembrane region" description="Helical" evidence="1">
    <location>
        <begin position="101"/>
        <end position="126"/>
    </location>
</feature>
<dbReference type="InterPro" id="IPR014782">
    <property type="entry name" value="Peptidase_M1_dom"/>
</dbReference>
<reference evidence="3 4" key="1">
    <citation type="submission" date="2021-11" db="EMBL/GenBank/DDBJ databases">
        <authorList>
            <person name="Liang Q."/>
            <person name="Mou H."/>
            <person name="Liu Z."/>
        </authorList>
    </citation>
    <scope>NUCLEOTIDE SEQUENCE [LARGE SCALE GENOMIC DNA]</scope>
    <source>
        <strain evidence="3 4">CHU3</strain>
    </source>
</reference>
<keyword evidence="1" id="KW-0812">Transmembrane</keyword>
<feature type="transmembrane region" description="Helical" evidence="1">
    <location>
        <begin position="438"/>
        <end position="461"/>
    </location>
</feature>
<organism evidence="3 4">
    <name type="scientific">Roseateles oligotrophus</name>
    <dbReference type="NCBI Taxonomy" id="1769250"/>
    <lineage>
        <taxon>Bacteria</taxon>
        <taxon>Pseudomonadati</taxon>
        <taxon>Pseudomonadota</taxon>
        <taxon>Betaproteobacteria</taxon>
        <taxon>Burkholderiales</taxon>
        <taxon>Sphaerotilaceae</taxon>
        <taxon>Roseateles</taxon>
    </lineage>
</organism>